<evidence type="ECO:0000256" key="9">
    <source>
        <dbReference type="RuleBase" id="RU367105"/>
    </source>
</evidence>
<evidence type="ECO:0000256" key="3">
    <source>
        <dbReference type="ARBA" id="ARBA00009413"/>
    </source>
</evidence>
<keyword evidence="5 9" id="KW-0479">Metal-binding</keyword>
<proteinExistence type="inferred from homology"/>
<name>A0ABU7DNY8_9TELE</name>
<organism evidence="11 12">
    <name type="scientific">Characodon lateralis</name>
    <dbReference type="NCBI Taxonomy" id="208331"/>
    <lineage>
        <taxon>Eukaryota</taxon>
        <taxon>Metazoa</taxon>
        <taxon>Chordata</taxon>
        <taxon>Craniata</taxon>
        <taxon>Vertebrata</taxon>
        <taxon>Euteleostomi</taxon>
        <taxon>Actinopterygii</taxon>
        <taxon>Neopterygii</taxon>
        <taxon>Teleostei</taxon>
        <taxon>Neoteleostei</taxon>
        <taxon>Acanthomorphata</taxon>
        <taxon>Ovalentaria</taxon>
        <taxon>Atherinomorphae</taxon>
        <taxon>Cyprinodontiformes</taxon>
        <taxon>Goodeidae</taxon>
        <taxon>Characodon</taxon>
    </lineage>
</organism>
<dbReference type="InterPro" id="IPR039399">
    <property type="entry name" value="Deltex_C_sf"/>
</dbReference>
<dbReference type="Gene3D" id="3.30.40.10">
    <property type="entry name" value="Zinc/RING finger domain, C3HC4 (zinc finger)"/>
    <property type="match status" value="1"/>
</dbReference>
<dbReference type="InterPro" id="IPR017907">
    <property type="entry name" value="Znf_RING_CS"/>
</dbReference>
<dbReference type="InterPro" id="IPR013083">
    <property type="entry name" value="Znf_RING/FYVE/PHD"/>
</dbReference>
<reference evidence="11 12" key="1">
    <citation type="submission" date="2021-06" db="EMBL/GenBank/DDBJ databases">
        <authorList>
            <person name="Palmer J.M."/>
        </authorList>
    </citation>
    <scope>NUCLEOTIDE SEQUENCE [LARGE SCALE GENOMIC DNA]</scope>
    <source>
        <strain evidence="11 12">CL_MEX2019</strain>
        <tissue evidence="11">Muscle</tissue>
    </source>
</reference>
<evidence type="ECO:0000256" key="1">
    <source>
        <dbReference type="ARBA" id="ARBA00000900"/>
    </source>
</evidence>
<dbReference type="EC" id="2.3.2.27" evidence="9"/>
<evidence type="ECO:0000256" key="8">
    <source>
        <dbReference type="PROSITE-ProRule" id="PRU00175"/>
    </source>
</evidence>
<dbReference type="EMBL" id="JAHUTJ010033150">
    <property type="protein sequence ID" value="MED6276818.1"/>
    <property type="molecule type" value="Genomic_DNA"/>
</dbReference>
<dbReference type="Proteomes" id="UP001352852">
    <property type="component" value="Unassembled WGS sequence"/>
</dbReference>
<dbReference type="InterPro" id="IPR039396">
    <property type="entry name" value="Deltex_C"/>
</dbReference>
<comment type="caution">
    <text evidence="11">The sequence shown here is derived from an EMBL/GenBank/DDBJ whole genome shotgun (WGS) entry which is preliminary data.</text>
</comment>
<comment type="similarity">
    <text evidence="3 9">Belongs to the Deltex family.</text>
</comment>
<feature type="domain" description="RING-type" evidence="10">
    <location>
        <begin position="17"/>
        <end position="55"/>
    </location>
</feature>
<keyword evidence="9" id="KW-0963">Cytoplasm</keyword>
<evidence type="ECO:0000313" key="11">
    <source>
        <dbReference type="EMBL" id="MED6276818.1"/>
    </source>
</evidence>
<keyword evidence="6 8" id="KW-0863">Zinc-finger</keyword>
<protein>
    <recommendedName>
        <fullName evidence="9">E3 ubiquitin-protein ligase</fullName>
        <ecNumber evidence="9">2.3.2.27</ecNumber>
    </recommendedName>
</protein>
<dbReference type="PROSITE" id="PS00518">
    <property type="entry name" value="ZF_RING_1"/>
    <property type="match status" value="1"/>
</dbReference>
<dbReference type="Pfam" id="PF18102">
    <property type="entry name" value="DTC"/>
    <property type="match status" value="1"/>
</dbReference>
<keyword evidence="4 9" id="KW-0808">Transferase</keyword>
<dbReference type="InterPro" id="IPR039398">
    <property type="entry name" value="Deltex_fam"/>
</dbReference>
<evidence type="ECO:0000313" key="12">
    <source>
        <dbReference type="Proteomes" id="UP001352852"/>
    </source>
</evidence>
<evidence type="ECO:0000256" key="5">
    <source>
        <dbReference type="ARBA" id="ARBA00022723"/>
    </source>
</evidence>
<accession>A0ABU7DNY8</accession>
<comment type="catalytic activity">
    <reaction evidence="1 9">
        <text>S-ubiquitinyl-[E2 ubiquitin-conjugating enzyme]-L-cysteine + [acceptor protein]-L-lysine = [E2 ubiquitin-conjugating enzyme]-L-cysteine + N(6)-ubiquitinyl-[acceptor protein]-L-lysine.</text>
        <dbReference type="EC" id="2.3.2.27"/>
    </reaction>
</comment>
<evidence type="ECO:0000256" key="2">
    <source>
        <dbReference type="ARBA" id="ARBA00004906"/>
    </source>
</evidence>
<comment type="pathway">
    <text evidence="2 9">Protein modification; protein ubiquitination.</text>
</comment>
<evidence type="ECO:0000259" key="10">
    <source>
        <dbReference type="PROSITE" id="PS50089"/>
    </source>
</evidence>
<sequence length="160" mass="17177">MENPANRTKHAESTGDCAICLETIQRKKTLKCQHSFCSECIDSVFSLKPACPICNTFHGVYTGTQPQGTMTVNSSLMKLPGFEKCGTLVIQYTFPAGIQGVLRRRLARQSTLSSNDPVLASTASVQEPADQAVSLTTNAVAGPSWGEILDAVDPLLPEMS</sequence>
<keyword evidence="12" id="KW-1185">Reference proteome</keyword>
<dbReference type="InterPro" id="IPR018957">
    <property type="entry name" value="Znf_C3HC4_RING-type"/>
</dbReference>
<comment type="subcellular location">
    <subcellularLocation>
        <location evidence="9">Cytoplasm</location>
    </subcellularLocation>
</comment>
<dbReference type="Gene3D" id="3.30.390.130">
    <property type="match status" value="1"/>
</dbReference>
<evidence type="ECO:0000256" key="7">
    <source>
        <dbReference type="ARBA" id="ARBA00022833"/>
    </source>
</evidence>
<evidence type="ECO:0000256" key="6">
    <source>
        <dbReference type="ARBA" id="ARBA00022771"/>
    </source>
</evidence>
<gene>
    <name evidence="11" type="ORF">CHARACLAT_006808</name>
</gene>
<dbReference type="PROSITE" id="PS50089">
    <property type="entry name" value="ZF_RING_2"/>
    <property type="match status" value="1"/>
</dbReference>
<evidence type="ECO:0000256" key="4">
    <source>
        <dbReference type="ARBA" id="ARBA00022679"/>
    </source>
</evidence>
<dbReference type="InterPro" id="IPR001841">
    <property type="entry name" value="Znf_RING"/>
</dbReference>
<dbReference type="Pfam" id="PF00097">
    <property type="entry name" value="zf-C3HC4"/>
    <property type="match status" value="1"/>
</dbReference>
<keyword evidence="7 9" id="KW-0862">Zinc</keyword>
<dbReference type="PANTHER" id="PTHR12622">
    <property type="entry name" value="DELTEX-RELATED"/>
    <property type="match status" value="1"/>
</dbReference>
<dbReference type="SMART" id="SM00184">
    <property type="entry name" value="RING"/>
    <property type="match status" value="1"/>
</dbReference>
<dbReference type="SUPFAM" id="SSF57850">
    <property type="entry name" value="RING/U-box"/>
    <property type="match status" value="1"/>
</dbReference>